<evidence type="ECO:0000256" key="4">
    <source>
        <dbReference type="PIRSR" id="PIRSR602678-1"/>
    </source>
</evidence>
<accession>A0AAV2I9R7</accession>
<organism evidence="5 6">
    <name type="scientific">Lymnaea stagnalis</name>
    <name type="common">Great pond snail</name>
    <name type="synonym">Helix stagnalis</name>
    <dbReference type="NCBI Taxonomy" id="6523"/>
    <lineage>
        <taxon>Eukaryota</taxon>
        <taxon>Metazoa</taxon>
        <taxon>Spiralia</taxon>
        <taxon>Lophotrochozoa</taxon>
        <taxon>Mollusca</taxon>
        <taxon>Gastropoda</taxon>
        <taxon>Heterobranchia</taxon>
        <taxon>Euthyneura</taxon>
        <taxon>Panpulmonata</taxon>
        <taxon>Hygrophila</taxon>
        <taxon>Lymnaeoidea</taxon>
        <taxon>Lymnaeidae</taxon>
        <taxon>Lymnaea</taxon>
    </lineage>
</organism>
<dbReference type="Pfam" id="PF01784">
    <property type="entry name" value="DUF34_NIF3"/>
    <property type="match status" value="1"/>
</dbReference>
<dbReference type="PANTHER" id="PTHR13799:SF13">
    <property type="entry name" value="NIF3-LIKE PROTEIN 1"/>
    <property type="match status" value="1"/>
</dbReference>
<feature type="binding site" evidence="4">
    <location>
        <position position="323"/>
    </location>
    <ligand>
        <name>a divalent metal cation</name>
        <dbReference type="ChEBI" id="CHEBI:60240"/>
        <label>1</label>
    </ligand>
</feature>
<dbReference type="InterPro" id="IPR002678">
    <property type="entry name" value="DUF34/NIF3"/>
</dbReference>
<dbReference type="GO" id="GO:0046872">
    <property type="term" value="F:metal ion binding"/>
    <property type="evidence" value="ECO:0007669"/>
    <property type="project" value="UniProtKB-KW"/>
</dbReference>
<dbReference type="FunFam" id="3.40.1390.30:FF:000001">
    <property type="entry name" value="GTP cyclohydrolase 1 type 2"/>
    <property type="match status" value="1"/>
</dbReference>
<evidence type="ECO:0000313" key="5">
    <source>
        <dbReference type="EMBL" id="CAL1543019.1"/>
    </source>
</evidence>
<feature type="binding site" evidence="4">
    <location>
        <position position="105"/>
    </location>
    <ligand>
        <name>a divalent metal cation</name>
        <dbReference type="ChEBI" id="CHEBI:60240"/>
        <label>1</label>
    </ligand>
</feature>
<dbReference type="Proteomes" id="UP001497497">
    <property type="component" value="Unassembled WGS sequence"/>
</dbReference>
<dbReference type="EMBL" id="CAXITT010000520">
    <property type="protein sequence ID" value="CAL1543019.1"/>
    <property type="molecule type" value="Genomic_DNA"/>
</dbReference>
<dbReference type="SUPFAM" id="SSF102705">
    <property type="entry name" value="NIF3 (NGG1p interacting factor 3)-like"/>
    <property type="match status" value="1"/>
</dbReference>
<evidence type="ECO:0000256" key="3">
    <source>
        <dbReference type="PIRNR" id="PIRNR037490"/>
    </source>
</evidence>
<evidence type="ECO:0000313" key="6">
    <source>
        <dbReference type="Proteomes" id="UP001497497"/>
    </source>
</evidence>
<reference evidence="5 6" key="1">
    <citation type="submission" date="2024-04" db="EMBL/GenBank/DDBJ databases">
        <authorList>
            <consortium name="Genoscope - CEA"/>
            <person name="William W."/>
        </authorList>
    </citation>
    <scope>NUCLEOTIDE SEQUENCE [LARGE SCALE GENOMIC DNA]</scope>
</reference>
<feature type="binding site" evidence="4">
    <location>
        <position position="67"/>
    </location>
    <ligand>
        <name>a divalent metal cation</name>
        <dbReference type="ChEBI" id="CHEBI:60240"/>
        <label>1</label>
    </ligand>
</feature>
<proteinExistence type="inferred from homology"/>
<comment type="caution">
    <text evidence="5">The sequence shown here is derived from an EMBL/GenBank/DDBJ whole genome shotgun (WGS) entry which is preliminary data.</text>
</comment>
<dbReference type="InterPro" id="IPR017222">
    <property type="entry name" value="DUF34/NIF3_animal"/>
</dbReference>
<protein>
    <recommendedName>
        <fullName evidence="2 3">NIF3-like protein 1</fullName>
    </recommendedName>
</protein>
<dbReference type="Gene3D" id="3.40.1390.30">
    <property type="entry name" value="NIF3 (NGG1p interacting factor 3)-like"/>
    <property type="match status" value="2"/>
</dbReference>
<gene>
    <name evidence="5" type="ORF">GSLYS_00016553001</name>
</gene>
<dbReference type="AlphaFoldDB" id="A0AAV2I9R7"/>
<comment type="similarity">
    <text evidence="1 3">Belongs to the GTP cyclohydrolase I type 2/NIF3 family.</text>
</comment>
<feature type="binding site" evidence="4">
    <location>
        <position position="327"/>
    </location>
    <ligand>
        <name>a divalent metal cation</name>
        <dbReference type="ChEBI" id="CHEBI:60240"/>
        <label>1</label>
    </ligand>
</feature>
<keyword evidence="4" id="KW-0479">Metal-binding</keyword>
<name>A0AAV2I9R7_LYMST</name>
<dbReference type="GO" id="GO:0005739">
    <property type="term" value="C:mitochondrion"/>
    <property type="evidence" value="ECO:0007669"/>
    <property type="project" value="TreeGrafter"/>
</dbReference>
<dbReference type="InterPro" id="IPR036069">
    <property type="entry name" value="DUF34/NIF3_sf"/>
</dbReference>
<dbReference type="NCBIfam" id="TIGR00486">
    <property type="entry name" value="YbgI_SA1388"/>
    <property type="match status" value="1"/>
</dbReference>
<keyword evidence="6" id="KW-1185">Reference proteome</keyword>
<dbReference type="PANTHER" id="PTHR13799">
    <property type="entry name" value="NGG1 INTERACTING FACTOR 3"/>
    <property type="match status" value="1"/>
</dbReference>
<evidence type="ECO:0000256" key="2">
    <source>
        <dbReference type="ARBA" id="ARBA00019069"/>
    </source>
</evidence>
<evidence type="ECO:0000256" key="1">
    <source>
        <dbReference type="ARBA" id="ARBA00006964"/>
    </source>
</evidence>
<sequence length="361" mass="39959">MNSLDVVVAKLKKLAPLSLAGSWDNVGLLVEPSPPKYISKIMLTNDLTTAVMEEAKDKTVDLIISYHPPIFAPLKRLTQSSWKQRLVVECIENRIALFSPHTSHDALEGGVNDWLLSAFEVKKDSVRPVDFNEEFPEGLTHVLEVDFEPSKLKEIRDQVLVSQLSPDSRLRKNKDAFVFHSVKIGSTSAGETCRLQVECNKSELTDMLKGLTSSKQQEHFSVKHLSKVPKHATGMGRQAELSLPIPLSVAVEKIKSHLNIQYVSLAKAQGKEEEEIQFIAVCAGSGSSVLQSVACDLLVTGEMSHHEVLDAVHRGCNVVLCHHSNTERGYLVHLCKKLINTLGNSIDIFVSETDRDPLEVV</sequence>
<dbReference type="PIRSF" id="PIRSF037490">
    <property type="entry name" value="UCP037490_NIF3_euk"/>
    <property type="match status" value="1"/>
</dbReference>